<feature type="transmembrane region" description="Helical" evidence="1">
    <location>
        <begin position="26"/>
        <end position="45"/>
    </location>
</feature>
<evidence type="ECO:0000313" key="2">
    <source>
        <dbReference type="EMBL" id="QIM15457.1"/>
    </source>
</evidence>
<sequence length="56" mass="6492">MVLGDRYRDPNDRLVRMSEFLSEHTWDIVIGVVSMVVSIVVTYLLNNVPRGRGDDW</sequence>
<keyword evidence="1" id="KW-0812">Transmembrane</keyword>
<protein>
    <submittedName>
        <fullName evidence="2">Uncharacterized protein</fullName>
    </submittedName>
</protein>
<evidence type="ECO:0000313" key="3">
    <source>
        <dbReference type="Proteomes" id="UP000501387"/>
    </source>
</evidence>
<gene>
    <name evidence="2" type="ORF">G7067_01985</name>
</gene>
<dbReference type="EMBL" id="CP049934">
    <property type="protein sequence ID" value="QIM15457.1"/>
    <property type="molecule type" value="Genomic_DNA"/>
</dbReference>
<dbReference type="KEGG" id="lins:G7067_01985"/>
<dbReference type="AlphaFoldDB" id="A0A6G8FGI7"/>
<proteinExistence type="predicted"/>
<evidence type="ECO:0000256" key="1">
    <source>
        <dbReference type="SAM" id="Phobius"/>
    </source>
</evidence>
<organism evidence="2 3">
    <name type="scientific">Leucobacter insecticola</name>
    <dbReference type="NCBI Taxonomy" id="2714934"/>
    <lineage>
        <taxon>Bacteria</taxon>
        <taxon>Bacillati</taxon>
        <taxon>Actinomycetota</taxon>
        <taxon>Actinomycetes</taxon>
        <taxon>Micrococcales</taxon>
        <taxon>Microbacteriaceae</taxon>
        <taxon>Leucobacter</taxon>
    </lineage>
</organism>
<keyword evidence="1" id="KW-1133">Transmembrane helix</keyword>
<dbReference type="Proteomes" id="UP000501387">
    <property type="component" value="Chromosome"/>
</dbReference>
<reference evidence="2 3" key="1">
    <citation type="submission" date="2020-03" db="EMBL/GenBank/DDBJ databases">
        <title>Leucobacter sp. nov., isolated from beetles.</title>
        <authorList>
            <person name="Hyun D.-W."/>
            <person name="Bae J.-W."/>
        </authorList>
    </citation>
    <scope>NUCLEOTIDE SEQUENCE [LARGE SCALE GENOMIC DNA]</scope>
    <source>
        <strain evidence="2 3">HDW9B</strain>
    </source>
</reference>
<accession>A0A6G8FGI7</accession>
<name>A0A6G8FGI7_9MICO</name>
<keyword evidence="1" id="KW-0472">Membrane</keyword>
<dbReference type="RefSeq" id="WP_166321561.1">
    <property type="nucleotide sequence ID" value="NZ_CP049934.1"/>
</dbReference>
<keyword evidence="3" id="KW-1185">Reference proteome</keyword>